<sequence length="306" mass="34727">MTFIRGMKYELNLKQGFVQENFTKRGKMGCGFDSCIIFFLALFLLQCSVTSSREINKGHLHIMKYDQTSKEKIDPKDPQLQVFFTINDLKIGKKMPIYFPIKDPLSVPPLLSKEKADSIPFSSSQIPHLLEFFSFQENSPQAKAMKSTLKHCEFPAMKGERKFCATSLESLIDSIREILGLNTELKVVTTKHLTKMTSSILQNYTILENPKEIWAPRIIGCHTLPYPYAVYYCHSQVSDNKLFKILLIGENGARIEAAAMCHMDTSQWNRDHAAFLVLKTEPGKSSVCHFFPADNLVWVPSSSGSI</sequence>
<reference evidence="2" key="1">
    <citation type="journal article" date="2023" name="Nat. Plants">
        <title>Single-cell RNA sequencing provides a high-resolution roadmap for understanding the multicellular compartmentation of specialized metabolism.</title>
        <authorList>
            <person name="Sun S."/>
            <person name="Shen X."/>
            <person name="Li Y."/>
            <person name="Li Y."/>
            <person name="Wang S."/>
            <person name="Li R."/>
            <person name="Zhang H."/>
            <person name="Shen G."/>
            <person name="Guo B."/>
            <person name="Wei J."/>
            <person name="Xu J."/>
            <person name="St-Pierre B."/>
            <person name="Chen S."/>
            <person name="Sun C."/>
        </authorList>
    </citation>
    <scope>NUCLEOTIDE SEQUENCE [LARGE SCALE GENOMIC DNA]</scope>
</reference>
<keyword evidence="2" id="KW-1185">Reference proteome</keyword>
<proteinExistence type="predicted"/>
<evidence type="ECO:0000313" key="2">
    <source>
        <dbReference type="Proteomes" id="UP001060085"/>
    </source>
</evidence>
<comment type="caution">
    <text evidence="1">The sequence shown here is derived from an EMBL/GenBank/DDBJ whole genome shotgun (WGS) entry which is preliminary data.</text>
</comment>
<accession>A0ACC0BAY6</accession>
<gene>
    <name evidence="1" type="ORF">M9H77_19664</name>
</gene>
<organism evidence="1 2">
    <name type="scientific">Catharanthus roseus</name>
    <name type="common">Madagascar periwinkle</name>
    <name type="synonym">Vinca rosea</name>
    <dbReference type="NCBI Taxonomy" id="4058"/>
    <lineage>
        <taxon>Eukaryota</taxon>
        <taxon>Viridiplantae</taxon>
        <taxon>Streptophyta</taxon>
        <taxon>Embryophyta</taxon>
        <taxon>Tracheophyta</taxon>
        <taxon>Spermatophyta</taxon>
        <taxon>Magnoliopsida</taxon>
        <taxon>eudicotyledons</taxon>
        <taxon>Gunneridae</taxon>
        <taxon>Pentapetalae</taxon>
        <taxon>asterids</taxon>
        <taxon>lamiids</taxon>
        <taxon>Gentianales</taxon>
        <taxon>Apocynaceae</taxon>
        <taxon>Rauvolfioideae</taxon>
        <taxon>Vinceae</taxon>
        <taxon>Catharanthinae</taxon>
        <taxon>Catharanthus</taxon>
    </lineage>
</organism>
<name>A0ACC0BAY6_CATRO</name>
<protein>
    <submittedName>
        <fullName evidence="1">Uncharacterized protein</fullName>
    </submittedName>
</protein>
<dbReference type="Proteomes" id="UP001060085">
    <property type="component" value="Linkage Group LG04"/>
</dbReference>
<dbReference type="EMBL" id="CM044704">
    <property type="protein sequence ID" value="KAI5669811.1"/>
    <property type="molecule type" value="Genomic_DNA"/>
</dbReference>
<evidence type="ECO:0000313" key="1">
    <source>
        <dbReference type="EMBL" id="KAI5669811.1"/>
    </source>
</evidence>